<proteinExistence type="predicted"/>
<dbReference type="EMBL" id="CAKLBY020000047">
    <property type="protein sequence ID" value="CAK7918086.1"/>
    <property type="molecule type" value="Genomic_DNA"/>
</dbReference>
<dbReference type="Proteomes" id="UP001162060">
    <property type="component" value="Unassembled WGS sequence"/>
</dbReference>
<feature type="compositionally biased region" description="Basic residues" evidence="1">
    <location>
        <begin position="233"/>
        <end position="257"/>
    </location>
</feature>
<evidence type="ECO:0000313" key="3">
    <source>
        <dbReference type="Proteomes" id="UP001162060"/>
    </source>
</evidence>
<feature type="compositionally biased region" description="Polar residues" evidence="1">
    <location>
        <begin position="223"/>
        <end position="232"/>
    </location>
</feature>
<feature type="region of interest" description="Disordered" evidence="1">
    <location>
        <begin position="1"/>
        <end position="95"/>
    </location>
</feature>
<sequence>MKTTRVRQELPSTASTGALRYRRKVPLPVDKQQPQASTPSPPASKHQPKRPHPAPIQPQPLAQELLDSRPCRRSPAGRRFRPKSRRFRQQKQNQQPMVLQQVLWKAKAMQQSTPAALAVTLGQLQQRGCKEDAETLRKVTKTKQVDAAARDVSSSFAAGLSSQETQSGSEDETVFLPYSSGVMPSIEWRVDKAREEVVHETERADLARPATLAEEMRDDQVGVETTASTRGTQRQKYKLKQKQRRRAAKEKRRTGHRAHVEHEQLCAREDGGETLKDEAAKADVDVCRSVLLSVKEAAPCIVVGDVACPVVADSGEQAGDATTASEQGKFGEASGQEIVPGSCQRTTGPLLRERPMSCRESFVVEKSGFDAASSYDFFKHRFCEIQRHSGIVYY</sequence>
<reference evidence="2" key="1">
    <citation type="submission" date="2024-01" db="EMBL/GenBank/DDBJ databases">
        <authorList>
            <person name="Webb A."/>
        </authorList>
    </citation>
    <scope>NUCLEOTIDE SEQUENCE</scope>
    <source>
        <strain evidence="2">Pm1</strain>
    </source>
</reference>
<accession>A0AAV1TGH3</accession>
<dbReference type="AlphaFoldDB" id="A0AAV1TGH3"/>
<evidence type="ECO:0000313" key="2">
    <source>
        <dbReference type="EMBL" id="CAK7918086.1"/>
    </source>
</evidence>
<protein>
    <submittedName>
        <fullName evidence="2">Uncharacterized protein</fullName>
    </submittedName>
</protein>
<organism evidence="2 3">
    <name type="scientific">Peronospora matthiolae</name>
    <dbReference type="NCBI Taxonomy" id="2874970"/>
    <lineage>
        <taxon>Eukaryota</taxon>
        <taxon>Sar</taxon>
        <taxon>Stramenopiles</taxon>
        <taxon>Oomycota</taxon>
        <taxon>Peronosporomycetes</taxon>
        <taxon>Peronosporales</taxon>
        <taxon>Peronosporaceae</taxon>
        <taxon>Peronospora</taxon>
    </lineage>
</organism>
<feature type="compositionally biased region" description="Basic residues" evidence="1">
    <location>
        <begin position="71"/>
        <end position="89"/>
    </location>
</feature>
<evidence type="ECO:0000256" key="1">
    <source>
        <dbReference type="SAM" id="MobiDB-lite"/>
    </source>
</evidence>
<name>A0AAV1TGH3_9STRA</name>
<feature type="region of interest" description="Disordered" evidence="1">
    <location>
        <begin position="217"/>
        <end position="259"/>
    </location>
</feature>
<gene>
    <name evidence="2" type="ORF">PM001_LOCUS5722</name>
</gene>
<comment type="caution">
    <text evidence="2">The sequence shown here is derived from an EMBL/GenBank/DDBJ whole genome shotgun (WGS) entry which is preliminary data.</text>
</comment>